<evidence type="ECO:0000256" key="6">
    <source>
        <dbReference type="PIRSR" id="PIRSR609283-1"/>
    </source>
</evidence>
<keyword evidence="2 6" id="KW-0479">Metal-binding</keyword>
<reference evidence="8" key="1">
    <citation type="submission" date="2022-11" db="UniProtKB">
        <authorList>
            <consortium name="WormBaseParasite"/>
        </authorList>
    </citation>
    <scope>IDENTIFICATION</scope>
</reference>
<feature type="binding site" evidence="6">
    <location>
        <position position="4"/>
    </location>
    <ligand>
        <name>Ca(2+)</name>
        <dbReference type="ChEBI" id="CHEBI:29108"/>
    </ligand>
</feature>
<keyword evidence="4 6" id="KW-0106">Calcium</keyword>
<keyword evidence="3" id="KW-0378">Hydrolase</keyword>
<comment type="cofactor">
    <cofactor evidence="1 6">
        <name>Ca(2+)</name>
        <dbReference type="ChEBI" id="CHEBI:29108"/>
    </cofactor>
</comment>
<dbReference type="Gene3D" id="2.120.10.100">
    <property type="entry name" value="Apyrase"/>
    <property type="match status" value="1"/>
</dbReference>
<dbReference type="Pfam" id="PF06079">
    <property type="entry name" value="Apyrase"/>
    <property type="match status" value="1"/>
</dbReference>
<dbReference type="SUPFAM" id="SSF101887">
    <property type="entry name" value="Apyrase"/>
    <property type="match status" value="1"/>
</dbReference>
<dbReference type="GO" id="GO:0030166">
    <property type="term" value="P:proteoglycan biosynthetic process"/>
    <property type="evidence" value="ECO:0007669"/>
    <property type="project" value="TreeGrafter"/>
</dbReference>
<name>A0A914L7X8_MELIC</name>
<keyword evidence="7" id="KW-1185">Reference proteome</keyword>
<dbReference type="GO" id="GO:0005509">
    <property type="term" value="F:calcium ion binding"/>
    <property type="evidence" value="ECO:0007669"/>
    <property type="project" value="InterPro"/>
</dbReference>
<dbReference type="GO" id="GO:0045134">
    <property type="term" value="F:UDP phosphatase activity"/>
    <property type="evidence" value="ECO:0007669"/>
    <property type="project" value="TreeGrafter"/>
</dbReference>
<dbReference type="InterPro" id="IPR009283">
    <property type="entry name" value="Apyrase"/>
</dbReference>
<accession>A0A914L7X8</accession>
<organism evidence="7 8">
    <name type="scientific">Meloidogyne incognita</name>
    <name type="common">Southern root-knot nematode worm</name>
    <name type="synonym">Oxyuris incognita</name>
    <dbReference type="NCBI Taxonomy" id="6306"/>
    <lineage>
        <taxon>Eukaryota</taxon>
        <taxon>Metazoa</taxon>
        <taxon>Ecdysozoa</taxon>
        <taxon>Nematoda</taxon>
        <taxon>Chromadorea</taxon>
        <taxon>Rhabditida</taxon>
        <taxon>Tylenchina</taxon>
        <taxon>Tylenchomorpha</taxon>
        <taxon>Tylenchoidea</taxon>
        <taxon>Meloidogynidae</taxon>
        <taxon>Meloidogyninae</taxon>
        <taxon>Meloidogyne</taxon>
        <taxon>Meloidogyne incognita group</taxon>
    </lineage>
</organism>
<evidence type="ECO:0000256" key="2">
    <source>
        <dbReference type="ARBA" id="ARBA00022723"/>
    </source>
</evidence>
<evidence type="ECO:0000256" key="1">
    <source>
        <dbReference type="ARBA" id="ARBA00001913"/>
    </source>
</evidence>
<dbReference type="GO" id="GO:0004382">
    <property type="term" value="F:GDP phosphatase activity"/>
    <property type="evidence" value="ECO:0007669"/>
    <property type="project" value="TreeGrafter"/>
</dbReference>
<dbReference type="PANTHER" id="PTHR13023">
    <property type="entry name" value="APYRASE"/>
    <property type="match status" value="1"/>
</dbReference>
<protein>
    <submittedName>
        <fullName evidence="8">Uncharacterized protein</fullName>
    </submittedName>
</protein>
<evidence type="ECO:0000256" key="5">
    <source>
        <dbReference type="ARBA" id="ARBA00025738"/>
    </source>
</evidence>
<proteinExistence type="inferred from homology"/>
<evidence type="ECO:0000313" key="7">
    <source>
        <dbReference type="Proteomes" id="UP000887563"/>
    </source>
</evidence>
<sequence length="64" mass="7008">MELSALAVFDNYLVTVDDRTGIVYNLVPWVILNNGPGSSKQFKGEWMTIKDDCLVVGSLGFGNV</sequence>
<feature type="binding site" evidence="6">
    <location>
        <position position="45"/>
    </location>
    <ligand>
        <name>Ca(2+)</name>
        <dbReference type="ChEBI" id="CHEBI:29108"/>
    </ligand>
</feature>
<dbReference type="AlphaFoldDB" id="A0A914L7X8"/>
<evidence type="ECO:0000256" key="4">
    <source>
        <dbReference type="ARBA" id="ARBA00022837"/>
    </source>
</evidence>
<evidence type="ECO:0000313" key="8">
    <source>
        <dbReference type="WBParaSite" id="Minc3s00268g09017"/>
    </source>
</evidence>
<dbReference type="InterPro" id="IPR036258">
    <property type="entry name" value="Apyrase_sf"/>
</dbReference>
<dbReference type="PANTHER" id="PTHR13023:SF3">
    <property type="entry name" value="SOLUBLE CALCIUM-ACTIVATED NUCLEOTIDASE 1"/>
    <property type="match status" value="1"/>
</dbReference>
<dbReference type="WBParaSite" id="Minc3s00268g09017">
    <property type="protein sequence ID" value="Minc3s00268g09017"/>
    <property type="gene ID" value="Minc3s00268g09017"/>
</dbReference>
<evidence type="ECO:0000256" key="3">
    <source>
        <dbReference type="ARBA" id="ARBA00022801"/>
    </source>
</evidence>
<dbReference type="Proteomes" id="UP000887563">
    <property type="component" value="Unplaced"/>
</dbReference>
<comment type="similarity">
    <text evidence="5">Belongs to the apyrase family.</text>
</comment>